<feature type="signal peptide" evidence="5">
    <location>
        <begin position="1"/>
        <end position="25"/>
    </location>
</feature>
<feature type="chain" id="PRO_5040979836" evidence="5">
    <location>
        <begin position="26"/>
        <end position="507"/>
    </location>
</feature>
<keyword evidence="3" id="KW-0378">Hydrolase</keyword>
<evidence type="ECO:0000256" key="4">
    <source>
        <dbReference type="SAM" id="MobiDB-lite"/>
    </source>
</evidence>
<dbReference type="RefSeq" id="WP_285489036.1">
    <property type="nucleotide sequence ID" value="NZ_BSTI01000016.1"/>
</dbReference>
<dbReference type="InterPro" id="IPR029058">
    <property type="entry name" value="AB_hydrolase_fold"/>
</dbReference>
<protein>
    <submittedName>
        <fullName evidence="8">Peptidase</fullName>
    </submittedName>
</protein>
<dbReference type="PANTHER" id="PTHR43248">
    <property type="entry name" value="2-SUCCINYL-6-HYDROXY-2,4-CYCLOHEXADIENE-1-CARBOXYLATE SYNTHASE"/>
    <property type="match status" value="1"/>
</dbReference>
<evidence type="ECO:0000256" key="2">
    <source>
        <dbReference type="ARBA" id="ARBA00022729"/>
    </source>
</evidence>
<dbReference type="InterPro" id="IPR051601">
    <property type="entry name" value="Serine_prot/Carboxylest_S33"/>
</dbReference>
<dbReference type="Pfam" id="PF00561">
    <property type="entry name" value="Abhydrolase_1"/>
    <property type="match status" value="1"/>
</dbReference>
<feature type="domain" description="Peptidase S33 tripeptidyl aminopeptidase-like C-terminal" evidence="7">
    <location>
        <begin position="383"/>
        <end position="479"/>
    </location>
</feature>
<dbReference type="PANTHER" id="PTHR43248:SF29">
    <property type="entry name" value="TRIPEPTIDYL AMINOPEPTIDASE"/>
    <property type="match status" value="1"/>
</dbReference>
<comment type="caution">
    <text evidence="8">The sequence shown here is derived from an EMBL/GenBank/DDBJ whole genome shotgun (WGS) entry which is preliminary data.</text>
</comment>
<evidence type="ECO:0000313" key="8">
    <source>
        <dbReference type="EMBL" id="GLY69508.1"/>
    </source>
</evidence>
<dbReference type="Gene3D" id="3.40.50.1820">
    <property type="entry name" value="alpha/beta hydrolase"/>
    <property type="match status" value="1"/>
</dbReference>
<organism evidence="8 9">
    <name type="scientific">Amycolatopsis taiwanensis</name>
    <dbReference type="NCBI Taxonomy" id="342230"/>
    <lineage>
        <taxon>Bacteria</taxon>
        <taxon>Bacillati</taxon>
        <taxon>Actinomycetota</taxon>
        <taxon>Actinomycetes</taxon>
        <taxon>Pseudonocardiales</taxon>
        <taxon>Pseudonocardiaceae</taxon>
        <taxon>Amycolatopsis</taxon>
    </lineage>
</organism>
<dbReference type="Proteomes" id="UP001165136">
    <property type="component" value="Unassembled WGS sequence"/>
</dbReference>
<dbReference type="Pfam" id="PF08386">
    <property type="entry name" value="Abhydrolase_4"/>
    <property type="match status" value="1"/>
</dbReference>
<evidence type="ECO:0000256" key="5">
    <source>
        <dbReference type="SAM" id="SignalP"/>
    </source>
</evidence>
<evidence type="ECO:0000259" key="6">
    <source>
        <dbReference type="Pfam" id="PF00561"/>
    </source>
</evidence>
<dbReference type="EMBL" id="BSTI01000016">
    <property type="protein sequence ID" value="GLY69508.1"/>
    <property type="molecule type" value="Genomic_DNA"/>
</dbReference>
<evidence type="ECO:0000259" key="7">
    <source>
        <dbReference type="Pfam" id="PF08386"/>
    </source>
</evidence>
<feature type="domain" description="AB hydrolase-1" evidence="6">
    <location>
        <begin position="87"/>
        <end position="259"/>
    </location>
</feature>
<dbReference type="InterPro" id="IPR000073">
    <property type="entry name" value="AB_hydrolase_1"/>
</dbReference>
<gene>
    <name evidence="8" type="ORF">Atai01_61270</name>
</gene>
<keyword evidence="9" id="KW-1185">Reference proteome</keyword>
<sequence>MKRTFAAVAVAGIAAGCLVMPSAAAAPATGFTPAPIHWGDCTTSKLEAAGAQCGFLAVPLDYADPGGAKISLAVSRVEHKTARSQGVMLVNPGGPGASGLGLSVLGRSVPDHAGDAYDWIGFDPRGVGSSRPALSCDPNHFRYDRPPYVPATPRLEQSWLDLSKSYAAACAKNGALLQHLKTTDVAQDMESLRKALGEEQINYYGFSYGTYLGQVYATLYPQRVRRMVLDSSVDPRDVWYRANLNQDVAFNRNIKIYFAWLARYDSVYHLGATEDAVERLWYGQLAALTTDPAGGLIGGDEWTDVFLQAGYYRSGWVKLADAFADWVHEGKWQDLKSLYDATGKGGDNGFAAYLGVQCTDVQWPVNWDRWRLDNWSAYLRAPFETWGNAWFNAPCLFWPAEAGTPVTVDGSKVAGALLIDETLDAATPYAGSLEVRRLFPHASLIAEPGGTTHADSLSGDACVDDQVADYLAKGALPARKPGDHADTTCAPLPDPVPAGASAAKASG</sequence>
<keyword evidence="2 5" id="KW-0732">Signal</keyword>
<proteinExistence type="inferred from homology"/>
<dbReference type="GO" id="GO:0016787">
    <property type="term" value="F:hydrolase activity"/>
    <property type="evidence" value="ECO:0007669"/>
    <property type="project" value="UniProtKB-KW"/>
</dbReference>
<dbReference type="PROSITE" id="PS51257">
    <property type="entry name" value="PROKAR_LIPOPROTEIN"/>
    <property type="match status" value="1"/>
</dbReference>
<name>A0A9W6R6A3_9PSEU</name>
<dbReference type="AlphaFoldDB" id="A0A9W6R6A3"/>
<dbReference type="InterPro" id="IPR013595">
    <property type="entry name" value="Pept_S33_TAP-like_C"/>
</dbReference>
<comment type="similarity">
    <text evidence="1">Belongs to the peptidase S33 family.</text>
</comment>
<feature type="region of interest" description="Disordered" evidence="4">
    <location>
        <begin position="479"/>
        <end position="507"/>
    </location>
</feature>
<evidence type="ECO:0000313" key="9">
    <source>
        <dbReference type="Proteomes" id="UP001165136"/>
    </source>
</evidence>
<dbReference type="SUPFAM" id="SSF53474">
    <property type="entry name" value="alpha/beta-Hydrolases"/>
    <property type="match status" value="1"/>
</dbReference>
<reference evidence="8" key="1">
    <citation type="submission" date="2023-03" db="EMBL/GenBank/DDBJ databases">
        <title>Amycolatopsis taiwanensis NBRC 103393.</title>
        <authorList>
            <person name="Ichikawa N."/>
            <person name="Sato H."/>
            <person name="Tonouchi N."/>
        </authorList>
    </citation>
    <scope>NUCLEOTIDE SEQUENCE</scope>
    <source>
        <strain evidence="8">NBRC 103393</strain>
    </source>
</reference>
<evidence type="ECO:0000256" key="3">
    <source>
        <dbReference type="ARBA" id="ARBA00022801"/>
    </source>
</evidence>
<evidence type="ECO:0000256" key="1">
    <source>
        <dbReference type="ARBA" id="ARBA00010088"/>
    </source>
</evidence>
<accession>A0A9W6R6A3</accession>